<evidence type="ECO:0000259" key="4">
    <source>
        <dbReference type="Pfam" id="PF00535"/>
    </source>
</evidence>
<reference evidence="5 6" key="1">
    <citation type="submission" date="2021-03" db="EMBL/GenBank/DDBJ databases">
        <title>Sequencing the genomes of 1000 actinobacteria strains.</title>
        <authorList>
            <person name="Klenk H.-P."/>
        </authorList>
    </citation>
    <scope>NUCLEOTIDE SEQUENCE [LARGE SCALE GENOMIC DNA]</scope>
    <source>
        <strain evidence="5 6">DSM 15797</strain>
    </source>
</reference>
<dbReference type="InterPro" id="IPR029044">
    <property type="entry name" value="Nucleotide-diphossugar_trans"/>
</dbReference>
<dbReference type="PANTHER" id="PTHR43685:SF5">
    <property type="entry name" value="GLYCOSYLTRANSFERASE EPSE-RELATED"/>
    <property type="match status" value="1"/>
</dbReference>
<sequence length="336" mass="37286">MSPTAQRISVIIPAKDQAPFIRDALASLERQVDDLRRLEVLVVDDGSSDGTGDLAARFHDRLPGLKIIRNETPRGLATARNQGLDASTGLHLAFLDGDDWLAPGHLASCSAGLEKLDVDFVRTDHVRVTGGNRTLHRAPQARRNVALDPRGSILPATESTMVDYPYAWAGMFHRRVAERGLLRFPDGLHTAEDRAWIWRLHLHCDSYAVTNAPGVMYRRGIASSLTQIFDARQLDFVPAYLLAFDVLRDDAQAERFWPKMIRQFLAISAHHLSRRGSMSHETGAELQRLIRNGLAVLPAAELAKAFRAMDKRRAAALRPLLPTAHTPETTSMRSSA</sequence>
<comment type="caution">
    <text evidence="5">The sequence shown here is derived from an EMBL/GenBank/DDBJ whole genome shotgun (WGS) entry which is preliminary data.</text>
</comment>
<evidence type="ECO:0000313" key="5">
    <source>
        <dbReference type="EMBL" id="MBP2388221.1"/>
    </source>
</evidence>
<keyword evidence="6" id="KW-1185">Reference proteome</keyword>
<feature type="domain" description="Glycosyltransferase 2-like" evidence="4">
    <location>
        <begin position="9"/>
        <end position="145"/>
    </location>
</feature>
<accession>A0ABS4XID2</accession>
<dbReference type="Pfam" id="PF00535">
    <property type="entry name" value="Glycos_transf_2"/>
    <property type="match status" value="1"/>
</dbReference>
<comment type="similarity">
    <text evidence="1">Belongs to the glycosyltransferase 2 family.</text>
</comment>
<organism evidence="5 6">
    <name type="scientific">Paeniglutamicibacter kerguelensis</name>
    <dbReference type="NCBI Taxonomy" id="254788"/>
    <lineage>
        <taxon>Bacteria</taxon>
        <taxon>Bacillati</taxon>
        <taxon>Actinomycetota</taxon>
        <taxon>Actinomycetes</taxon>
        <taxon>Micrococcales</taxon>
        <taxon>Micrococcaceae</taxon>
        <taxon>Paeniglutamicibacter</taxon>
    </lineage>
</organism>
<dbReference type="SUPFAM" id="SSF53448">
    <property type="entry name" value="Nucleotide-diphospho-sugar transferases"/>
    <property type="match status" value="1"/>
</dbReference>
<keyword evidence="3" id="KW-0808">Transferase</keyword>
<dbReference type="PANTHER" id="PTHR43685">
    <property type="entry name" value="GLYCOSYLTRANSFERASE"/>
    <property type="match status" value="1"/>
</dbReference>
<dbReference type="InterPro" id="IPR050834">
    <property type="entry name" value="Glycosyltransf_2"/>
</dbReference>
<dbReference type="RefSeq" id="WP_210001096.1">
    <property type="nucleotide sequence ID" value="NZ_BAAAJY010000017.1"/>
</dbReference>
<evidence type="ECO:0000256" key="3">
    <source>
        <dbReference type="ARBA" id="ARBA00022679"/>
    </source>
</evidence>
<proteinExistence type="inferred from homology"/>
<protein>
    <submittedName>
        <fullName evidence="5">Glycosyltransferase involved in cell wall biosynthesis</fullName>
    </submittedName>
</protein>
<gene>
    <name evidence="5" type="ORF">JOF47_003732</name>
</gene>
<evidence type="ECO:0000313" key="6">
    <source>
        <dbReference type="Proteomes" id="UP001296993"/>
    </source>
</evidence>
<keyword evidence="2" id="KW-0328">Glycosyltransferase</keyword>
<name>A0ABS4XID2_9MICC</name>
<dbReference type="CDD" id="cd00761">
    <property type="entry name" value="Glyco_tranf_GTA_type"/>
    <property type="match status" value="1"/>
</dbReference>
<evidence type="ECO:0000256" key="2">
    <source>
        <dbReference type="ARBA" id="ARBA00022676"/>
    </source>
</evidence>
<dbReference type="InterPro" id="IPR001173">
    <property type="entry name" value="Glyco_trans_2-like"/>
</dbReference>
<dbReference type="EMBL" id="JAGIOF010000001">
    <property type="protein sequence ID" value="MBP2388221.1"/>
    <property type="molecule type" value="Genomic_DNA"/>
</dbReference>
<dbReference type="Gene3D" id="3.90.550.10">
    <property type="entry name" value="Spore Coat Polysaccharide Biosynthesis Protein SpsA, Chain A"/>
    <property type="match status" value="1"/>
</dbReference>
<dbReference type="Proteomes" id="UP001296993">
    <property type="component" value="Unassembled WGS sequence"/>
</dbReference>
<evidence type="ECO:0000256" key="1">
    <source>
        <dbReference type="ARBA" id="ARBA00006739"/>
    </source>
</evidence>